<comment type="caution">
    <text evidence="7">The sequence shown here is derived from an EMBL/GenBank/DDBJ whole genome shotgun (WGS) entry which is preliminary data.</text>
</comment>
<evidence type="ECO:0000256" key="2">
    <source>
        <dbReference type="ARBA" id="ARBA00022840"/>
    </source>
</evidence>
<dbReference type="STRING" id="883113.HMPREF9708_00807"/>
<evidence type="ECO:0000313" key="8">
    <source>
        <dbReference type="Proteomes" id="UP000006190"/>
    </source>
</evidence>
<gene>
    <name evidence="7" type="ORF">HMPREF9708_00807</name>
</gene>
<dbReference type="NCBIfam" id="NF003828">
    <property type="entry name" value="PRK05416.1"/>
    <property type="match status" value="1"/>
</dbReference>
<dbReference type="GO" id="GO:0005524">
    <property type="term" value="F:ATP binding"/>
    <property type="evidence" value="ECO:0007669"/>
    <property type="project" value="UniProtKB-UniRule"/>
</dbReference>
<dbReference type="Pfam" id="PF22740">
    <property type="entry name" value="PapZ_C"/>
    <property type="match status" value="1"/>
</dbReference>
<evidence type="ECO:0000256" key="3">
    <source>
        <dbReference type="ARBA" id="ARBA00023134"/>
    </source>
</evidence>
<name>H3NIW8_9LACT</name>
<dbReference type="eggNOG" id="COG1660">
    <property type="taxonomic scope" value="Bacteria"/>
</dbReference>
<dbReference type="InterPro" id="IPR053930">
    <property type="entry name" value="RapZ-like_N"/>
</dbReference>
<feature type="domain" description="RapZ-like N-terminal" evidence="5">
    <location>
        <begin position="5"/>
        <end position="163"/>
    </location>
</feature>
<dbReference type="HOGENOM" id="CLU_059558_0_0_9"/>
<dbReference type="PANTHER" id="PTHR30448:SF0">
    <property type="entry name" value="RNASE ADAPTER PROTEIN RAPZ"/>
    <property type="match status" value="1"/>
</dbReference>
<dbReference type="InterPro" id="IPR053931">
    <property type="entry name" value="RapZ_C"/>
</dbReference>
<evidence type="ECO:0000256" key="1">
    <source>
        <dbReference type="ARBA" id="ARBA00022741"/>
    </source>
</evidence>
<feature type="binding site" evidence="4">
    <location>
        <begin position="12"/>
        <end position="19"/>
    </location>
    <ligand>
        <name>ATP</name>
        <dbReference type="ChEBI" id="CHEBI:30616"/>
    </ligand>
</feature>
<dbReference type="InterPro" id="IPR027417">
    <property type="entry name" value="P-loop_NTPase"/>
</dbReference>
<keyword evidence="3 4" id="KW-0342">GTP-binding</keyword>
<dbReference type="GO" id="GO:0005525">
    <property type="term" value="F:GTP binding"/>
    <property type="evidence" value="ECO:0007669"/>
    <property type="project" value="UniProtKB-UniRule"/>
</dbReference>
<dbReference type="SUPFAM" id="SSF52540">
    <property type="entry name" value="P-loop containing nucleoside triphosphate hydrolases"/>
    <property type="match status" value="1"/>
</dbReference>
<dbReference type="Pfam" id="PF03668">
    <property type="entry name" value="RapZ-like_N"/>
    <property type="match status" value="1"/>
</dbReference>
<dbReference type="OrthoDB" id="9784461at2"/>
<dbReference type="AlphaFoldDB" id="H3NIW8"/>
<feature type="domain" description="RapZ C-terminal" evidence="6">
    <location>
        <begin position="169"/>
        <end position="287"/>
    </location>
</feature>
<protein>
    <submittedName>
        <fullName evidence="7">Uncharacterized protein</fullName>
    </submittedName>
</protein>
<evidence type="ECO:0000259" key="5">
    <source>
        <dbReference type="Pfam" id="PF03668"/>
    </source>
</evidence>
<dbReference type="RefSeq" id="WP_006308868.1">
    <property type="nucleotide sequence ID" value="NZ_JH601133.1"/>
</dbReference>
<keyword evidence="8" id="KW-1185">Reference proteome</keyword>
<dbReference type="PIRSF" id="PIRSF005052">
    <property type="entry name" value="P-loopkin"/>
    <property type="match status" value="1"/>
</dbReference>
<dbReference type="PANTHER" id="PTHR30448">
    <property type="entry name" value="RNASE ADAPTER PROTEIN RAPZ"/>
    <property type="match status" value="1"/>
</dbReference>
<keyword evidence="1 4" id="KW-0547">Nucleotide-binding</keyword>
<evidence type="ECO:0000259" key="6">
    <source>
        <dbReference type="Pfam" id="PF22740"/>
    </source>
</evidence>
<proteinExistence type="inferred from homology"/>
<dbReference type="Proteomes" id="UP000006190">
    <property type="component" value="Unassembled WGS sequence"/>
</dbReference>
<reference evidence="7 8" key="1">
    <citation type="submission" date="2012-01" db="EMBL/GenBank/DDBJ databases">
        <title>The Genome Sequence of Facklamia languida CCUG 37842.</title>
        <authorList>
            <consortium name="The Broad Institute Genome Sequencing Platform"/>
            <person name="Earl A."/>
            <person name="Ward D."/>
            <person name="Feldgarden M."/>
            <person name="Gevers D."/>
            <person name="Huys G."/>
            <person name="Young S.K."/>
            <person name="Zeng Q."/>
            <person name="Gargeya S."/>
            <person name="Fitzgerald M."/>
            <person name="Haas B."/>
            <person name="Abouelleil A."/>
            <person name="Alvarado L."/>
            <person name="Arachchi H.M."/>
            <person name="Berlin A."/>
            <person name="Chapman S.B."/>
            <person name="Gearin G."/>
            <person name="Goldberg J."/>
            <person name="Griggs A."/>
            <person name="Gujja S."/>
            <person name="Hansen M."/>
            <person name="Heiman D."/>
            <person name="Howarth C."/>
            <person name="Larimer J."/>
            <person name="Lui A."/>
            <person name="MacDonald P.J.P."/>
            <person name="McCowen C."/>
            <person name="Montmayeur A."/>
            <person name="Murphy C."/>
            <person name="Neiman D."/>
            <person name="Pearson M."/>
            <person name="Priest M."/>
            <person name="Roberts A."/>
            <person name="Saif S."/>
            <person name="Shea T."/>
            <person name="Sisk P."/>
            <person name="Stolte C."/>
            <person name="Sykes S."/>
            <person name="Wortman J."/>
            <person name="Nusbaum C."/>
            <person name="Birren B."/>
        </authorList>
    </citation>
    <scope>NUCLEOTIDE SEQUENCE [LARGE SCALE GENOMIC DNA]</scope>
    <source>
        <strain evidence="7 8">CCUG 37842</strain>
    </source>
</reference>
<sequence>MTDSLELVIITGMSGAGKTVAVQSLEDLGYYCIDNMPPNLLPTFWQLMKETGKITKIALVIDLRTRAFFDELAEVIATMDNHQEVTSRILFLEANDQSLVARYKESRRHHPLAQEVGGSTLAAIKKERQLLLDLRTRSQMIVDTSQLKPRELRALMMENFAEDHQQTFELDIMSFGFKYGLPIDADVVLDVRFLPNPYYINELKTLSGLDKPVYDYVMDQPETEIFYNKLVDLLDYMVPGFKREGKAVATIAIGCTGGQHRSVAIAERLGEHFVRQQYAVNVRHRNQKENQAKVVKKEKKNETTK</sequence>
<dbReference type="PATRIC" id="fig|883113.3.peg.805"/>
<dbReference type="EMBL" id="AGEG01000009">
    <property type="protein sequence ID" value="EHR37246.1"/>
    <property type="molecule type" value="Genomic_DNA"/>
</dbReference>
<organism evidence="7 8">
    <name type="scientific">Facklamia languida CCUG 37842</name>
    <dbReference type="NCBI Taxonomy" id="883113"/>
    <lineage>
        <taxon>Bacteria</taxon>
        <taxon>Bacillati</taxon>
        <taxon>Bacillota</taxon>
        <taxon>Bacilli</taxon>
        <taxon>Lactobacillales</taxon>
        <taxon>Aerococcaceae</taxon>
        <taxon>Facklamia</taxon>
    </lineage>
</organism>
<dbReference type="HAMAP" id="MF_00636">
    <property type="entry name" value="RapZ_like"/>
    <property type="match status" value="1"/>
</dbReference>
<evidence type="ECO:0000256" key="4">
    <source>
        <dbReference type="HAMAP-Rule" id="MF_00636"/>
    </source>
</evidence>
<keyword evidence="2 4" id="KW-0067">ATP-binding</keyword>
<accession>H3NIW8</accession>
<feature type="binding site" evidence="4">
    <location>
        <begin position="62"/>
        <end position="65"/>
    </location>
    <ligand>
        <name>GTP</name>
        <dbReference type="ChEBI" id="CHEBI:37565"/>
    </ligand>
</feature>
<evidence type="ECO:0000313" key="7">
    <source>
        <dbReference type="EMBL" id="EHR37246.1"/>
    </source>
</evidence>
<dbReference type="InterPro" id="IPR005337">
    <property type="entry name" value="RapZ-like"/>
</dbReference>